<keyword evidence="2" id="KW-1185">Reference proteome</keyword>
<dbReference type="PANTHER" id="PTHR36943:SF1">
    <property type="entry name" value="CCHC-TYPE DOMAIN-CONTAINING PROTEIN"/>
    <property type="match status" value="1"/>
</dbReference>
<reference evidence="1 2" key="1">
    <citation type="submission" date="2019-07" db="EMBL/GenBank/DDBJ databases">
        <authorList>
            <person name="Jastrzebski P J."/>
            <person name="Paukszto L."/>
            <person name="Jastrzebski P J."/>
        </authorList>
    </citation>
    <scope>NUCLEOTIDE SEQUENCE [LARGE SCALE GENOMIC DNA]</scope>
    <source>
        <strain evidence="1 2">WMS-il1</strain>
    </source>
</reference>
<dbReference type="Gene3D" id="2.40.70.10">
    <property type="entry name" value="Acid Proteases"/>
    <property type="match status" value="1"/>
</dbReference>
<dbReference type="PANTHER" id="PTHR36943">
    <property type="entry name" value="CCHC-TYPE DOMAIN-CONTAINING PROTEIN"/>
    <property type="match status" value="1"/>
</dbReference>
<proteinExistence type="predicted"/>
<evidence type="ECO:0008006" key="3">
    <source>
        <dbReference type="Google" id="ProtNLM"/>
    </source>
</evidence>
<dbReference type="SUPFAM" id="SSF50630">
    <property type="entry name" value="Acid proteases"/>
    <property type="match status" value="1"/>
</dbReference>
<name>A0A564Y3C9_HYMDI</name>
<sequence length="188" mass="21511">MLHHLVNEYNNFRSLIADSNMIESNETRACQIKKPENNPQPHHYPFYKHRYQDCNSYGHKVGFRKSSQRRPYTDHRCGRFQNQHRQSHGVLTTMQVNVSRRRYVTFCINGEHIKLQVDTGSDITIASREAWKSLGRPKLDKVPFKVSSASGDAVQLSGVMKCEATFKDKAVATVCYVADRGINPVGLD</sequence>
<organism evidence="1 2">
    <name type="scientific">Hymenolepis diminuta</name>
    <name type="common">Rat tapeworm</name>
    <dbReference type="NCBI Taxonomy" id="6216"/>
    <lineage>
        <taxon>Eukaryota</taxon>
        <taxon>Metazoa</taxon>
        <taxon>Spiralia</taxon>
        <taxon>Lophotrochozoa</taxon>
        <taxon>Platyhelminthes</taxon>
        <taxon>Cestoda</taxon>
        <taxon>Eucestoda</taxon>
        <taxon>Cyclophyllidea</taxon>
        <taxon>Hymenolepididae</taxon>
        <taxon>Hymenolepis</taxon>
    </lineage>
</organism>
<dbReference type="InterPro" id="IPR021109">
    <property type="entry name" value="Peptidase_aspartic_dom_sf"/>
</dbReference>
<dbReference type="Proteomes" id="UP000321570">
    <property type="component" value="Unassembled WGS sequence"/>
</dbReference>
<protein>
    <recommendedName>
        <fullName evidence="3">Peptidase A2 domain-containing protein</fullName>
    </recommendedName>
</protein>
<dbReference type="EMBL" id="CABIJS010000066">
    <property type="protein sequence ID" value="VUZ41815.1"/>
    <property type="molecule type" value="Genomic_DNA"/>
</dbReference>
<gene>
    <name evidence="1" type="ORF">WMSIL1_LOCUS2516</name>
</gene>
<accession>A0A564Y3C9</accession>
<evidence type="ECO:0000313" key="1">
    <source>
        <dbReference type="EMBL" id="VUZ41815.1"/>
    </source>
</evidence>
<dbReference type="Pfam" id="PF13650">
    <property type="entry name" value="Asp_protease_2"/>
    <property type="match status" value="1"/>
</dbReference>
<evidence type="ECO:0000313" key="2">
    <source>
        <dbReference type="Proteomes" id="UP000321570"/>
    </source>
</evidence>
<dbReference type="AlphaFoldDB" id="A0A564Y3C9"/>